<sequence>MTGELRELADLASARAQLDERELTLIERARQQGVTWADIAAALGLASRQAAEQRRQRLVAAARARRLDADRDCAPPLADLRLAVTELHRWILDDRNWTSRFPRAQLVRGTLAAALLAPPGSLHDLAAHAAADLAEVDPARLPPAVRAAAAALHRALSTAR</sequence>
<dbReference type="EMBL" id="LT607411">
    <property type="protein sequence ID" value="SCF17872.1"/>
    <property type="molecule type" value="Genomic_DNA"/>
</dbReference>
<keyword evidence="2" id="KW-1185">Reference proteome</keyword>
<protein>
    <submittedName>
        <fullName evidence="1">Uncharacterized protein</fullName>
    </submittedName>
</protein>
<reference evidence="2" key="1">
    <citation type="submission" date="2016-06" db="EMBL/GenBank/DDBJ databases">
        <authorList>
            <person name="Varghese N."/>
            <person name="Submissions Spin"/>
        </authorList>
    </citation>
    <scope>NUCLEOTIDE SEQUENCE [LARGE SCALE GENOMIC DNA]</scope>
    <source>
        <strain evidence="2">DSM 43909</strain>
    </source>
</reference>
<name>A0A1C4YAU4_MICVI</name>
<evidence type="ECO:0000313" key="2">
    <source>
        <dbReference type="Proteomes" id="UP000198242"/>
    </source>
</evidence>
<organism evidence="1 2">
    <name type="scientific">Micromonospora viridifaciens</name>
    <dbReference type="NCBI Taxonomy" id="1881"/>
    <lineage>
        <taxon>Bacteria</taxon>
        <taxon>Bacillati</taxon>
        <taxon>Actinomycetota</taxon>
        <taxon>Actinomycetes</taxon>
        <taxon>Micromonosporales</taxon>
        <taxon>Micromonosporaceae</taxon>
        <taxon>Micromonospora</taxon>
    </lineage>
</organism>
<dbReference type="Proteomes" id="UP000198242">
    <property type="component" value="Chromosome I"/>
</dbReference>
<dbReference type="AlphaFoldDB" id="A0A1C4YAU4"/>
<accession>A0A1C4YAU4</accession>
<gene>
    <name evidence="1" type="ORF">GA0074695_4039</name>
</gene>
<evidence type="ECO:0000313" key="1">
    <source>
        <dbReference type="EMBL" id="SCF17872.1"/>
    </source>
</evidence>
<dbReference type="OrthoDB" id="3393963at2"/>
<dbReference type="RefSeq" id="WP_089007636.1">
    <property type="nucleotide sequence ID" value="NZ_LT607411.1"/>
</dbReference>
<proteinExistence type="predicted"/>